<dbReference type="GeneID" id="63863020"/>
<dbReference type="VEuPathDB" id="FungiDB:BO72DRAFT_452253"/>
<evidence type="ECO:0000313" key="1">
    <source>
        <dbReference type="EMBL" id="RAK72882.1"/>
    </source>
</evidence>
<keyword evidence="2" id="KW-1185">Reference proteome</keyword>
<dbReference type="EMBL" id="KZ824687">
    <property type="protein sequence ID" value="RAK72882.1"/>
    <property type="molecule type" value="Genomic_DNA"/>
</dbReference>
<gene>
    <name evidence="1" type="ORF">BO72DRAFT_452253</name>
</gene>
<name>A0A8G1RI88_9EURO</name>
<organism evidence="1 2">
    <name type="scientific">Aspergillus fijiensis CBS 313.89</name>
    <dbReference type="NCBI Taxonomy" id="1448319"/>
    <lineage>
        <taxon>Eukaryota</taxon>
        <taxon>Fungi</taxon>
        <taxon>Dikarya</taxon>
        <taxon>Ascomycota</taxon>
        <taxon>Pezizomycotina</taxon>
        <taxon>Eurotiomycetes</taxon>
        <taxon>Eurotiomycetidae</taxon>
        <taxon>Eurotiales</taxon>
        <taxon>Aspergillaceae</taxon>
        <taxon>Aspergillus</taxon>
    </lineage>
</organism>
<dbReference type="RefSeq" id="XP_040796892.1">
    <property type="nucleotide sequence ID" value="XM_040945687.1"/>
</dbReference>
<accession>A0A8G1RI88</accession>
<protein>
    <submittedName>
        <fullName evidence="1">Uncharacterized protein</fullName>
    </submittedName>
</protein>
<proteinExistence type="predicted"/>
<sequence length="85" mass="9685">MTDPDSGDLQTLKTRSWLDDEQDKISEGTELIDGMDISRLWEENHGHPYVLSKAIDSLISTDPCLPSCLPAYRLTWLVLFRFSSL</sequence>
<dbReference type="AlphaFoldDB" id="A0A8G1RI88"/>
<evidence type="ECO:0000313" key="2">
    <source>
        <dbReference type="Proteomes" id="UP000249789"/>
    </source>
</evidence>
<reference evidence="1 2" key="1">
    <citation type="submission" date="2018-02" db="EMBL/GenBank/DDBJ databases">
        <title>The genomes of Aspergillus section Nigri reveals drivers in fungal speciation.</title>
        <authorList>
            <consortium name="DOE Joint Genome Institute"/>
            <person name="Vesth T.C."/>
            <person name="Nybo J."/>
            <person name="Theobald S."/>
            <person name="Brandl J."/>
            <person name="Frisvad J.C."/>
            <person name="Nielsen K.F."/>
            <person name="Lyhne E.K."/>
            <person name="Kogle M.E."/>
            <person name="Kuo A."/>
            <person name="Riley R."/>
            <person name="Clum A."/>
            <person name="Nolan M."/>
            <person name="Lipzen A."/>
            <person name="Salamov A."/>
            <person name="Henrissat B."/>
            <person name="Wiebenga A."/>
            <person name="De vries R.P."/>
            <person name="Grigoriev I.V."/>
            <person name="Mortensen U.H."/>
            <person name="Andersen M.R."/>
            <person name="Baker S.E."/>
        </authorList>
    </citation>
    <scope>NUCLEOTIDE SEQUENCE [LARGE SCALE GENOMIC DNA]</scope>
    <source>
        <strain evidence="1 2">CBS 313.89</strain>
    </source>
</reference>
<dbReference type="Proteomes" id="UP000249789">
    <property type="component" value="Unassembled WGS sequence"/>
</dbReference>